<dbReference type="PANTHER" id="PTHR10201">
    <property type="entry name" value="MATRIX METALLOPROTEINASE"/>
    <property type="match status" value="1"/>
</dbReference>
<keyword evidence="5" id="KW-0677">Repeat</keyword>
<dbReference type="CDD" id="cd00094">
    <property type="entry name" value="HX"/>
    <property type="match status" value="1"/>
</dbReference>
<evidence type="ECO:0000256" key="16">
    <source>
        <dbReference type="PROSITE-ProRule" id="PRU01011"/>
    </source>
</evidence>
<feature type="binding site" evidence="14">
    <location>
        <position position="187"/>
    </location>
    <ligand>
        <name>Ca(2+)</name>
        <dbReference type="ChEBI" id="CHEBI:29108"/>
        <label>2</label>
    </ligand>
</feature>
<dbReference type="GO" id="GO:0006508">
    <property type="term" value="P:proteolysis"/>
    <property type="evidence" value="ECO:0007669"/>
    <property type="project" value="UniProtKB-KW"/>
</dbReference>
<dbReference type="SUPFAM" id="SSF47090">
    <property type="entry name" value="PGBD-like"/>
    <property type="match status" value="1"/>
</dbReference>
<keyword evidence="11" id="KW-1015">Disulfide bond</keyword>
<feature type="domain" description="Peptidase metallopeptidase" evidence="18">
    <location>
        <begin position="132"/>
        <end position="294"/>
    </location>
</feature>
<dbReference type="Proteomes" id="UP001152320">
    <property type="component" value="Chromosome 20"/>
</dbReference>
<feature type="binding site" evidence="14">
    <location>
        <position position="227"/>
    </location>
    <ligand>
        <name>Ca(2+)</name>
        <dbReference type="ChEBI" id="CHEBI:29108"/>
        <label>3</label>
    </ligand>
</feature>
<evidence type="ECO:0000256" key="15">
    <source>
        <dbReference type="PIRSR" id="PIRSR621190-4"/>
    </source>
</evidence>
<feature type="binding site" evidence="14">
    <location>
        <position position="492"/>
    </location>
    <ligand>
        <name>Ca(2+)</name>
        <dbReference type="ChEBI" id="CHEBI:29108"/>
        <label>5</label>
    </ligand>
</feature>
<feature type="binding site" evidence="14">
    <location>
        <position position="230"/>
    </location>
    <ligand>
        <name>Ca(2+)</name>
        <dbReference type="ChEBI" id="CHEBI:29108"/>
        <label>1</label>
    </ligand>
</feature>
<feature type="modified residue" description="Phosphotyrosine; by PKDCC" evidence="15">
    <location>
        <position position="426"/>
    </location>
</feature>
<sequence>MKLSTPRNSVRPARGNKMCENVIIILFFVTISYEIVHSQEYMDDDHGKSVDNEAKALNYLFEYGWLVNTDGPAEINSQEVLRDAIAAFQRFAGLEVTGELDDATKELMSTPRCGYPDFFTEDNSRKKRLSPTAQPWPRKRLSWFLENYPNDNLNSRDVENQISRAFQRWADASGLIFFKSTDANSADIRLSFQVRNHGDGAVFDGPGGSIAHAFPPGSDTGGDVHFDDDERFRIYQPGRYNLHQITTHELGHSLGLGHSRVSTAVMAPFYRDIDANAFQLQPSDISSIQTLYRPIVDSDVPPVPQTVQPRQPIPRASAATPAPTTTPTPPRTVQSIQCNAQFDAATETVDGGVYFFQGEQVFKVKPAVGIVSGYPKRLSEEFKGLNIGFIDAALTYRVHSNIIVIYIFKGDYYWLFDQRGIMKPGYPRSITLNWRGLPGNLDAAFIWSGNGFVYFIKGNHYYRYNPRTGRVEPGYPRSLHIWKGVEAPVDGVVRYENQTFFFRGQFYKQFDDRKFSANYKVPSAPKWLGCVTEGLEDDSTMATTDVTAGITNSCNLVKSHYVLTWIFYVLYLLMKR</sequence>
<evidence type="ECO:0000256" key="13">
    <source>
        <dbReference type="PIRSR" id="PIRSR001191-2"/>
    </source>
</evidence>
<name>A0A9Q1BD82_HOLLE</name>
<feature type="repeat" description="Hemopexin" evidence="16">
    <location>
        <begin position="486"/>
        <end position="530"/>
    </location>
</feature>
<dbReference type="SUPFAM" id="SSF50923">
    <property type="entry name" value="Hemopexin-like domain"/>
    <property type="match status" value="1"/>
</dbReference>
<dbReference type="InterPro" id="IPR018487">
    <property type="entry name" value="Hemopexin-like_repeat"/>
</dbReference>
<evidence type="ECO:0000256" key="1">
    <source>
        <dbReference type="ARBA" id="ARBA00010370"/>
    </source>
</evidence>
<keyword evidence="8 14" id="KW-0106">Calcium</keyword>
<dbReference type="InterPro" id="IPR002477">
    <property type="entry name" value="Peptidoglycan-bd-like"/>
</dbReference>
<keyword evidence="4" id="KW-0732">Signal</keyword>
<dbReference type="PRINTS" id="PR00138">
    <property type="entry name" value="MATRIXIN"/>
</dbReference>
<keyword evidence="20" id="KW-1185">Reference proteome</keyword>
<feature type="binding site" evidence="14">
    <location>
        <position position="205"/>
    </location>
    <ligand>
        <name>Ca(2+)</name>
        <dbReference type="ChEBI" id="CHEBI:29108"/>
        <label>3</label>
    </ligand>
</feature>
<keyword evidence="7 13" id="KW-0862">Zinc</keyword>
<feature type="binding site" evidence="14">
    <location>
        <position position="230"/>
    </location>
    <ligand>
        <name>Ca(2+)</name>
        <dbReference type="ChEBI" id="CHEBI:29108"/>
        <label>3</label>
    </ligand>
</feature>
<feature type="binding site" evidence="14">
    <location>
        <position position="444"/>
    </location>
    <ligand>
        <name>Ca(2+)</name>
        <dbReference type="ChEBI" id="CHEBI:29108"/>
        <label>5</label>
    </ligand>
</feature>
<feature type="region of interest" description="Disordered" evidence="17">
    <location>
        <begin position="301"/>
        <end position="332"/>
    </location>
</feature>
<feature type="binding site" evidence="14">
    <location>
        <position position="490"/>
    </location>
    <ligand>
        <name>Ca(2+)</name>
        <dbReference type="ChEBI" id="CHEBI:29108"/>
        <label>4</label>
    </ligand>
</feature>
<dbReference type="Pfam" id="PF00413">
    <property type="entry name" value="Peptidase_M10"/>
    <property type="match status" value="1"/>
</dbReference>
<evidence type="ECO:0000256" key="5">
    <source>
        <dbReference type="ARBA" id="ARBA00022737"/>
    </source>
</evidence>
<protein>
    <submittedName>
        <fullName evidence="19">Matrix metalloproteinase-17</fullName>
    </submittedName>
</protein>
<feature type="binding site" evidence="14">
    <location>
        <position position="199"/>
    </location>
    <ligand>
        <name>Zn(2+)</name>
        <dbReference type="ChEBI" id="CHEBI:29105"/>
        <label>1</label>
    </ligand>
</feature>
<feature type="binding site" evidence="13">
    <location>
        <position position="252"/>
    </location>
    <ligand>
        <name>Zn(2+)</name>
        <dbReference type="ChEBI" id="CHEBI:29105"/>
        <label>2</label>
        <note>catalytic</note>
    </ligand>
</feature>
<feature type="binding site" evidence="14">
    <location>
        <position position="391"/>
    </location>
    <ligand>
        <name>Ca(2+)</name>
        <dbReference type="ChEBI" id="CHEBI:29108"/>
        <label>4</label>
    </ligand>
</feature>
<dbReference type="InterPro" id="IPR021190">
    <property type="entry name" value="Pept_M10A"/>
</dbReference>
<dbReference type="InterPro" id="IPR018486">
    <property type="entry name" value="Hemopexin_CS"/>
</dbReference>
<accession>A0A9Q1BD82</accession>
<dbReference type="PIRSF" id="PIRSF001191">
    <property type="entry name" value="Peptidase_M10A_matrix"/>
    <property type="match status" value="1"/>
</dbReference>
<evidence type="ECO:0000256" key="14">
    <source>
        <dbReference type="PIRSR" id="PIRSR621190-2"/>
    </source>
</evidence>
<feature type="binding site" description="in inhibited form" evidence="14">
    <location>
        <position position="113"/>
    </location>
    <ligand>
        <name>Zn(2+)</name>
        <dbReference type="ChEBI" id="CHEBI:29105"/>
        <label>2</label>
        <note>catalytic</note>
    </ligand>
</feature>
<evidence type="ECO:0000256" key="4">
    <source>
        <dbReference type="ARBA" id="ARBA00022729"/>
    </source>
</evidence>
<dbReference type="InterPro" id="IPR024079">
    <property type="entry name" value="MetalloPept_cat_dom_sf"/>
</dbReference>
<evidence type="ECO:0000256" key="17">
    <source>
        <dbReference type="SAM" id="MobiDB-lite"/>
    </source>
</evidence>
<dbReference type="SMART" id="SM00235">
    <property type="entry name" value="ZnMc"/>
    <property type="match status" value="1"/>
</dbReference>
<dbReference type="GO" id="GO:0005615">
    <property type="term" value="C:extracellular space"/>
    <property type="evidence" value="ECO:0007669"/>
    <property type="project" value="TreeGrafter"/>
</dbReference>
<gene>
    <name evidence="19" type="ORF">HOLleu_37286</name>
</gene>
<dbReference type="InterPro" id="IPR006026">
    <property type="entry name" value="Peptidase_Metallo"/>
</dbReference>
<feature type="binding site" evidence="14">
    <location>
        <position position="151"/>
    </location>
    <ligand>
        <name>Ca(2+)</name>
        <dbReference type="ChEBI" id="CHEBI:29108"/>
        <label>1</label>
    </ligand>
</feature>
<dbReference type="InterPro" id="IPR036375">
    <property type="entry name" value="Hemopexin-like_dom_sf"/>
</dbReference>
<dbReference type="InterPro" id="IPR000585">
    <property type="entry name" value="Hemopexin-like_dom"/>
</dbReference>
<evidence type="ECO:0000256" key="3">
    <source>
        <dbReference type="ARBA" id="ARBA00022723"/>
    </source>
</evidence>
<dbReference type="PANTHER" id="PTHR10201:SF294">
    <property type="entry name" value="MATRIX METALLOPROTEINASE 16"/>
    <property type="match status" value="1"/>
</dbReference>
<feature type="binding site" evidence="13">
    <location>
        <position position="248"/>
    </location>
    <ligand>
        <name>Zn(2+)</name>
        <dbReference type="ChEBI" id="CHEBI:29105"/>
        <label>2</label>
        <note>catalytic</note>
    </ligand>
</feature>
<comment type="similarity">
    <text evidence="1">Belongs to the peptidase M10A family.</text>
</comment>
<evidence type="ECO:0000256" key="11">
    <source>
        <dbReference type="ARBA" id="ARBA00023157"/>
    </source>
</evidence>
<feature type="binding site" evidence="14">
    <location>
        <position position="197"/>
    </location>
    <ligand>
        <name>Zn(2+)</name>
        <dbReference type="ChEBI" id="CHEBI:29105"/>
        <label>1</label>
    </ligand>
</feature>
<evidence type="ECO:0000313" key="20">
    <source>
        <dbReference type="Proteomes" id="UP001152320"/>
    </source>
</evidence>
<reference evidence="19" key="1">
    <citation type="submission" date="2021-10" db="EMBL/GenBank/DDBJ databases">
        <title>Tropical sea cucumber genome reveals ecological adaptation and Cuvierian tubules defense mechanism.</title>
        <authorList>
            <person name="Chen T."/>
        </authorList>
    </citation>
    <scope>NUCLEOTIDE SEQUENCE</scope>
    <source>
        <strain evidence="19">Nanhai2018</strain>
        <tissue evidence="19">Muscle</tissue>
    </source>
</reference>
<dbReference type="OrthoDB" id="1901267at2759"/>
<feature type="binding site" evidence="14">
    <location>
        <position position="343"/>
    </location>
    <ligand>
        <name>Ca(2+)</name>
        <dbReference type="ChEBI" id="CHEBI:29108"/>
        <label>4</label>
    </ligand>
</feature>
<comment type="cofactor">
    <cofactor evidence="14">
        <name>Zn(2+)</name>
        <dbReference type="ChEBI" id="CHEBI:29105"/>
    </cofactor>
    <text evidence="14">Binds 2 Zn(2+) ions per subunit.</text>
</comment>
<dbReference type="Gene3D" id="2.110.10.10">
    <property type="entry name" value="Hemopexin-like domain"/>
    <property type="match status" value="1"/>
</dbReference>
<dbReference type="PROSITE" id="PS51642">
    <property type="entry name" value="HEMOPEXIN_2"/>
    <property type="match status" value="4"/>
</dbReference>
<feature type="binding site" evidence="14">
    <location>
        <position position="223"/>
    </location>
    <ligand>
        <name>Ca(2+)</name>
        <dbReference type="ChEBI" id="CHEBI:29108"/>
        <label>2</label>
    </ligand>
</feature>
<evidence type="ECO:0000256" key="12">
    <source>
        <dbReference type="PIRSR" id="PIRSR001191-1"/>
    </source>
</evidence>
<dbReference type="GO" id="GO:0008270">
    <property type="term" value="F:zinc ion binding"/>
    <property type="evidence" value="ECO:0007669"/>
    <property type="project" value="InterPro"/>
</dbReference>
<feature type="repeat" description="Hemopexin" evidence="16">
    <location>
        <begin position="438"/>
        <end position="485"/>
    </location>
</feature>
<comment type="cofactor">
    <cofactor evidence="14">
        <name>Ca(2+)</name>
        <dbReference type="ChEBI" id="CHEBI:29108"/>
    </cofactor>
    <text evidence="14">Can bind about 5 Ca(2+) ions per subunit.</text>
</comment>
<evidence type="ECO:0000259" key="18">
    <source>
        <dbReference type="SMART" id="SM00235"/>
    </source>
</evidence>
<feature type="binding site" evidence="14">
    <location>
        <position position="225"/>
    </location>
    <ligand>
        <name>Zn(2+)</name>
        <dbReference type="ChEBI" id="CHEBI:29105"/>
        <label>1</label>
    </ligand>
</feature>
<evidence type="ECO:0000256" key="7">
    <source>
        <dbReference type="ARBA" id="ARBA00022833"/>
    </source>
</evidence>
<keyword evidence="2" id="KW-0645">Protease</keyword>
<dbReference type="CDD" id="cd04278">
    <property type="entry name" value="ZnMc_MMP"/>
    <property type="match status" value="1"/>
</dbReference>
<dbReference type="SUPFAM" id="SSF55486">
    <property type="entry name" value="Metalloproteases ('zincins'), catalytic domain"/>
    <property type="match status" value="1"/>
</dbReference>
<keyword evidence="6" id="KW-0378">Hydrolase</keyword>
<dbReference type="InterPro" id="IPR033739">
    <property type="entry name" value="M10A_MMP"/>
</dbReference>
<organism evidence="19 20">
    <name type="scientific">Holothuria leucospilota</name>
    <name type="common">Black long sea cucumber</name>
    <name type="synonym">Mertensiothuria leucospilota</name>
    <dbReference type="NCBI Taxonomy" id="206669"/>
    <lineage>
        <taxon>Eukaryota</taxon>
        <taxon>Metazoa</taxon>
        <taxon>Echinodermata</taxon>
        <taxon>Eleutherozoa</taxon>
        <taxon>Echinozoa</taxon>
        <taxon>Holothuroidea</taxon>
        <taxon>Aspidochirotacea</taxon>
        <taxon>Aspidochirotida</taxon>
        <taxon>Holothuriidae</taxon>
        <taxon>Holothuria</taxon>
    </lineage>
</organism>
<dbReference type="GO" id="GO:0030198">
    <property type="term" value="P:extracellular matrix organization"/>
    <property type="evidence" value="ECO:0007669"/>
    <property type="project" value="TreeGrafter"/>
</dbReference>
<dbReference type="AlphaFoldDB" id="A0A9Q1BD82"/>
<feature type="binding site" evidence="13">
    <location>
        <position position="258"/>
    </location>
    <ligand>
        <name>Zn(2+)</name>
        <dbReference type="ChEBI" id="CHEBI:29105"/>
        <label>2</label>
        <note>catalytic</note>
    </ligand>
</feature>
<feature type="binding site" evidence="14">
    <location>
        <position position="266"/>
    </location>
    <ligand>
        <name>Zn(2+)</name>
        <dbReference type="ChEBI" id="CHEBI:29105"/>
        <label>2</label>
        <note>catalytic</note>
    </ligand>
</feature>
<dbReference type="PROSITE" id="PS00024">
    <property type="entry name" value="HEMOPEXIN"/>
    <property type="match status" value="1"/>
</dbReference>
<dbReference type="Pfam" id="PF00045">
    <property type="entry name" value="Hemopexin"/>
    <property type="match status" value="3"/>
</dbReference>
<dbReference type="GO" id="GO:0031012">
    <property type="term" value="C:extracellular matrix"/>
    <property type="evidence" value="ECO:0007669"/>
    <property type="project" value="InterPro"/>
</dbReference>
<evidence type="ECO:0000256" key="10">
    <source>
        <dbReference type="ARBA" id="ARBA00023145"/>
    </source>
</evidence>
<feature type="binding site" evidence="14">
    <location>
        <position position="393"/>
    </location>
    <ligand>
        <name>Ca(2+)</name>
        <dbReference type="ChEBI" id="CHEBI:29108"/>
        <label>5</label>
    </ligand>
</feature>
<feature type="binding site" evidence="14">
    <location>
        <position position="228"/>
    </location>
    <ligand>
        <name>Ca(2+)</name>
        <dbReference type="ChEBI" id="CHEBI:29108"/>
        <label>1</label>
    </ligand>
</feature>
<feature type="repeat" description="Hemopexin" evidence="16">
    <location>
        <begin position="339"/>
        <end position="385"/>
    </location>
</feature>
<comment type="caution">
    <text evidence="19">The sequence shown here is derived from an EMBL/GenBank/DDBJ whole genome shotgun (WGS) entry which is preliminary data.</text>
</comment>
<evidence type="ECO:0000256" key="2">
    <source>
        <dbReference type="ARBA" id="ARBA00022670"/>
    </source>
</evidence>
<dbReference type="Pfam" id="PF01471">
    <property type="entry name" value="PG_binding_1"/>
    <property type="match status" value="1"/>
</dbReference>
<keyword evidence="10" id="KW-0865">Zymogen</keyword>
<evidence type="ECO:0000256" key="9">
    <source>
        <dbReference type="ARBA" id="ARBA00023049"/>
    </source>
</evidence>
<evidence type="ECO:0000256" key="6">
    <source>
        <dbReference type="ARBA" id="ARBA00022801"/>
    </source>
</evidence>
<proteinExistence type="inferred from homology"/>
<feature type="compositionally biased region" description="Low complexity" evidence="17">
    <location>
        <begin position="305"/>
        <end position="323"/>
    </location>
</feature>
<dbReference type="InterPro" id="IPR001818">
    <property type="entry name" value="Pept_M10_metallopeptidase"/>
</dbReference>
<feature type="repeat" description="Hemopexin" evidence="16">
    <location>
        <begin position="387"/>
        <end position="437"/>
    </location>
</feature>
<feature type="binding site" evidence="14">
    <location>
        <position position="204"/>
    </location>
    <ligand>
        <name>Ca(2+)</name>
        <dbReference type="ChEBI" id="CHEBI:29108"/>
        <label>3</label>
    </ligand>
</feature>
<dbReference type="EMBL" id="JAIZAY010000020">
    <property type="protein sequence ID" value="KAJ8022400.1"/>
    <property type="molecule type" value="Genomic_DNA"/>
</dbReference>
<evidence type="ECO:0000256" key="8">
    <source>
        <dbReference type="ARBA" id="ARBA00022837"/>
    </source>
</evidence>
<feature type="binding site" evidence="14">
    <location>
        <position position="212"/>
    </location>
    <ligand>
        <name>Zn(2+)</name>
        <dbReference type="ChEBI" id="CHEBI:29105"/>
        <label>1</label>
    </ligand>
</feature>
<feature type="binding site" evidence="14">
    <location>
        <position position="221"/>
    </location>
    <ligand>
        <name>Ca(2+)</name>
        <dbReference type="ChEBI" id="CHEBI:29108"/>
        <label>2</label>
    </ligand>
</feature>
<keyword evidence="3 13" id="KW-0479">Metal-binding</keyword>
<dbReference type="GO" id="GO:0004222">
    <property type="term" value="F:metalloendopeptidase activity"/>
    <property type="evidence" value="ECO:0007669"/>
    <property type="project" value="InterPro"/>
</dbReference>
<dbReference type="InterPro" id="IPR036365">
    <property type="entry name" value="PGBD-like_sf"/>
</dbReference>
<evidence type="ECO:0000313" key="19">
    <source>
        <dbReference type="EMBL" id="KAJ8022400.1"/>
    </source>
</evidence>
<dbReference type="SMART" id="SM00120">
    <property type="entry name" value="HX"/>
    <property type="match status" value="4"/>
</dbReference>
<dbReference type="GO" id="GO:0030574">
    <property type="term" value="P:collagen catabolic process"/>
    <property type="evidence" value="ECO:0007669"/>
    <property type="project" value="TreeGrafter"/>
</dbReference>
<keyword evidence="9" id="KW-0482">Metalloprotease</keyword>
<dbReference type="Gene3D" id="3.40.390.10">
    <property type="entry name" value="Collagenase (Catalytic Domain)"/>
    <property type="match status" value="1"/>
</dbReference>
<feature type="active site" evidence="12">
    <location>
        <position position="249"/>
    </location>
</feature>